<dbReference type="PANTHER" id="PTHR22911:SF6">
    <property type="entry name" value="SOLUTE CARRIER FAMILY 35 MEMBER G1"/>
    <property type="match status" value="1"/>
</dbReference>
<organism evidence="7 8">
    <name type="scientific">Sphaeroforma arctica JP610</name>
    <dbReference type="NCBI Taxonomy" id="667725"/>
    <lineage>
        <taxon>Eukaryota</taxon>
        <taxon>Ichthyosporea</taxon>
        <taxon>Ichthyophonida</taxon>
        <taxon>Sphaeroforma</taxon>
    </lineage>
</organism>
<gene>
    <name evidence="7" type="ORF">SARC_06747</name>
</gene>
<feature type="transmembrane region" description="Helical" evidence="5">
    <location>
        <begin position="159"/>
        <end position="178"/>
    </location>
</feature>
<evidence type="ECO:0000313" key="7">
    <source>
        <dbReference type="EMBL" id="KNC80906.1"/>
    </source>
</evidence>
<reference evidence="7 8" key="1">
    <citation type="submission" date="2011-02" db="EMBL/GenBank/DDBJ databases">
        <title>The Genome Sequence of Sphaeroforma arctica JP610.</title>
        <authorList>
            <consortium name="The Broad Institute Genome Sequencing Platform"/>
            <person name="Russ C."/>
            <person name="Cuomo C."/>
            <person name="Young S.K."/>
            <person name="Zeng Q."/>
            <person name="Gargeya S."/>
            <person name="Alvarado L."/>
            <person name="Berlin A."/>
            <person name="Chapman S.B."/>
            <person name="Chen Z."/>
            <person name="Freedman E."/>
            <person name="Gellesch M."/>
            <person name="Goldberg J."/>
            <person name="Griggs A."/>
            <person name="Gujja S."/>
            <person name="Heilman E."/>
            <person name="Heiman D."/>
            <person name="Howarth C."/>
            <person name="Mehta T."/>
            <person name="Neiman D."/>
            <person name="Pearson M."/>
            <person name="Roberts A."/>
            <person name="Saif S."/>
            <person name="Shea T."/>
            <person name="Shenoy N."/>
            <person name="Sisk P."/>
            <person name="Stolte C."/>
            <person name="Sykes S."/>
            <person name="White J."/>
            <person name="Yandava C."/>
            <person name="Burger G."/>
            <person name="Gray M.W."/>
            <person name="Holland P.W.H."/>
            <person name="King N."/>
            <person name="Lang F.B.F."/>
            <person name="Roger A.J."/>
            <person name="Ruiz-Trillo I."/>
            <person name="Haas B."/>
            <person name="Nusbaum C."/>
            <person name="Birren B."/>
        </authorList>
    </citation>
    <scope>NUCLEOTIDE SEQUENCE [LARGE SCALE GENOMIC DNA]</scope>
    <source>
        <strain evidence="7 8">JP610</strain>
    </source>
</reference>
<feature type="transmembrane region" description="Helical" evidence="5">
    <location>
        <begin position="190"/>
        <end position="207"/>
    </location>
</feature>
<evidence type="ECO:0000256" key="4">
    <source>
        <dbReference type="ARBA" id="ARBA00023136"/>
    </source>
</evidence>
<accession>A0A0L0FWG0</accession>
<feature type="domain" description="EamA" evidence="6">
    <location>
        <begin position="6"/>
        <end position="96"/>
    </location>
</feature>
<protein>
    <recommendedName>
        <fullName evidence="6">EamA domain-containing protein</fullName>
    </recommendedName>
</protein>
<keyword evidence="8" id="KW-1185">Reference proteome</keyword>
<dbReference type="AlphaFoldDB" id="A0A0L0FWG0"/>
<comment type="subcellular location">
    <subcellularLocation>
        <location evidence="1">Membrane</location>
        <topology evidence="1">Multi-pass membrane protein</topology>
    </subcellularLocation>
</comment>
<evidence type="ECO:0000256" key="1">
    <source>
        <dbReference type="ARBA" id="ARBA00004141"/>
    </source>
</evidence>
<keyword evidence="4 5" id="KW-0472">Membrane</keyword>
<dbReference type="RefSeq" id="XP_014154808.1">
    <property type="nucleotide sequence ID" value="XM_014299333.1"/>
</dbReference>
<dbReference type="PANTHER" id="PTHR22911">
    <property type="entry name" value="ACYL-MALONYL CONDENSING ENZYME-RELATED"/>
    <property type="match status" value="1"/>
</dbReference>
<dbReference type="SUPFAM" id="SSF103481">
    <property type="entry name" value="Multidrug resistance efflux transporter EmrE"/>
    <property type="match status" value="2"/>
</dbReference>
<sequence>MVQTAISGTIILYQRQSPITPPEFIPYYIGRGMFGMGGVTCLYYGFAVLPIADATALYYTLPIPTAIFAWVFLGESYGGVEVLAAMTGLLGVFCITRPPFLWPFPSPSHHDPTLDVLPEDHSPAEVNLGYVACLCGALLTSMAFITIRRVGKRTTAWVLTFWHGVSGVGVCGVLMVVLQQLKMPDSWEHLALLASVGVFALLVQVLVNKGLQLEAAGPGALMTNLQLVWAYLLQVTFQHKPIIGWCVFGAVLIVSATAGTFLYNSYRDKHVQSDRSALKRTKSAEMSVLSIEAPQQGDDEYQQI</sequence>
<feature type="transmembrane region" description="Helical" evidence="5">
    <location>
        <begin position="219"/>
        <end position="236"/>
    </location>
</feature>
<evidence type="ECO:0000313" key="8">
    <source>
        <dbReference type="Proteomes" id="UP000054560"/>
    </source>
</evidence>
<dbReference type="EMBL" id="KQ242091">
    <property type="protein sequence ID" value="KNC80906.1"/>
    <property type="molecule type" value="Genomic_DNA"/>
</dbReference>
<feature type="domain" description="EamA" evidence="6">
    <location>
        <begin position="128"/>
        <end position="260"/>
    </location>
</feature>
<evidence type="ECO:0000256" key="5">
    <source>
        <dbReference type="SAM" id="Phobius"/>
    </source>
</evidence>
<dbReference type="STRING" id="667725.A0A0L0FWG0"/>
<name>A0A0L0FWG0_9EUKA</name>
<dbReference type="GeneID" id="25907251"/>
<evidence type="ECO:0000259" key="6">
    <source>
        <dbReference type="Pfam" id="PF00892"/>
    </source>
</evidence>
<feature type="transmembrane region" description="Helical" evidence="5">
    <location>
        <begin position="128"/>
        <end position="147"/>
    </location>
</feature>
<evidence type="ECO:0000256" key="3">
    <source>
        <dbReference type="ARBA" id="ARBA00022989"/>
    </source>
</evidence>
<dbReference type="eggNOG" id="KOG4510">
    <property type="taxonomic scope" value="Eukaryota"/>
</dbReference>
<dbReference type="GO" id="GO:0016020">
    <property type="term" value="C:membrane"/>
    <property type="evidence" value="ECO:0007669"/>
    <property type="project" value="UniProtKB-SubCell"/>
</dbReference>
<keyword evidence="3 5" id="KW-1133">Transmembrane helix</keyword>
<dbReference type="Proteomes" id="UP000054560">
    <property type="component" value="Unassembled WGS sequence"/>
</dbReference>
<feature type="transmembrane region" description="Helical" evidence="5">
    <location>
        <begin position="56"/>
        <end position="73"/>
    </location>
</feature>
<dbReference type="OrthoDB" id="306876at2759"/>
<keyword evidence="2 5" id="KW-0812">Transmembrane</keyword>
<dbReference type="Pfam" id="PF00892">
    <property type="entry name" value="EamA"/>
    <property type="match status" value="2"/>
</dbReference>
<feature type="transmembrane region" description="Helical" evidence="5">
    <location>
        <begin position="242"/>
        <end position="263"/>
    </location>
</feature>
<proteinExistence type="predicted"/>
<evidence type="ECO:0000256" key="2">
    <source>
        <dbReference type="ARBA" id="ARBA00022692"/>
    </source>
</evidence>
<dbReference type="InterPro" id="IPR000620">
    <property type="entry name" value="EamA_dom"/>
</dbReference>
<dbReference type="InterPro" id="IPR037185">
    <property type="entry name" value="EmrE-like"/>
</dbReference>
<feature type="transmembrane region" description="Helical" evidence="5">
    <location>
        <begin position="28"/>
        <end position="49"/>
    </location>
</feature>